<dbReference type="InterPro" id="IPR050638">
    <property type="entry name" value="AA-Vitamin_Transporters"/>
</dbReference>
<evidence type="ECO:0000313" key="9">
    <source>
        <dbReference type="EMBL" id="MFB9761247.1"/>
    </source>
</evidence>
<sequence>MATIAKTRYAYFLLILANIIWGGNFVIGRIGADYFPPFTFSLLRWLVAFLILTPFMVKRLKADWHILWRYKRILLLLTATGIAGYNTIIYFSLHFTTSINAAVVNSITPLFIAIFSIFVLKERLTLVQVIGISLSITGIIFILSKGSLGALQAFSFNIGDLFVLIAVVCWSLYSVVVKKYATVLPAQTTLYITSFMGAVMLLPFSMFELNRPDVHVVFTPMSIFILFYVGILASIIAFLSWNTGVPRVGAAKSGIFLNLLPVFATIFATVFTNESLLWYQIIGGMIVIFGVLLSSTAPKTVQQRALR</sequence>
<keyword evidence="3" id="KW-1003">Cell membrane</keyword>
<evidence type="ECO:0000256" key="5">
    <source>
        <dbReference type="ARBA" id="ARBA00022989"/>
    </source>
</evidence>
<feature type="transmembrane region" description="Helical" evidence="7">
    <location>
        <begin position="99"/>
        <end position="119"/>
    </location>
</feature>
<evidence type="ECO:0000256" key="2">
    <source>
        <dbReference type="ARBA" id="ARBA00007362"/>
    </source>
</evidence>
<feature type="transmembrane region" description="Helical" evidence="7">
    <location>
        <begin position="218"/>
        <end position="241"/>
    </location>
</feature>
<name>A0ABV5WKS5_9BACI</name>
<proteinExistence type="inferred from homology"/>
<evidence type="ECO:0000256" key="3">
    <source>
        <dbReference type="ARBA" id="ARBA00022475"/>
    </source>
</evidence>
<gene>
    <name evidence="9" type="ORF">ACFFMS_23645</name>
</gene>
<protein>
    <submittedName>
        <fullName evidence="9">DMT family transporter</fullName>
    </submittedName>
</protein>
<dbReference type="PANTHER" id="PTHR32322:SF18">
    <property type="entry name" value="S-ADENOSYLMETHIONINE_S-ADENOSYLHOMOCYSTEINE TRANSPORTER"/>
    <property type="match status" value="1"/>
</dbReference>
<evidence type="ECO:0000256" key="7">
    <source>
        <dbReference type="SAM" id="Phobius"/>
    </source>
</evidence>
<dbReference type="EMBL" id="JBHMAF010000189">
    <property type="protein sequence ID" value="MFB9761247.1"/>
    <property type="molecule type" value="Genomic_DNA"/>
</dbReference>
<dbReference type="Proteomes" id="UP001589609">
    <property type="component" value="Unassembled WGS sequence"/>
</dbReference>
<feature type="domain" description="EamA" evidence="8">
    <location>
        <begin position="158"/>
        <end position="295"/>
    </location>
</feature>
<keyword evidence="10" id="KW-1185">Reference proteome</keyword>
<feature type="transmembrane region" description="Helical" evidence="7">
    <location>
        <begin position="188"/>
        <end position="206"/>
    </location>
</feature>
<organism evidence="9 10">
    <name type="scientific">Ectobacillus funiculus</name>
    <dbReference type="NCBI Taxonomy" id="137993"/>
    <lineage>
        <taxon>Bacteria</taxon>
        <taxon>Bacillati</taxon>
        <taxon>Bacillota</taxon>
        <taxon>Bacilli</taxon>
        <taxon>Bacillales</taxon>
        <taxon>Bacillaceae</taxon>
        <taxon>Ectobacillus</taxon>
    </lineage>
</organism>
<reference evidence="9 10" key="1">
    <citation type="submission" date="2024-09" db="EMBL/GenBank/DDBJ databases">
        <authorList>
            <person name="Sun Q."/>
            <person name="Mori K."/>
        </authorList>
    </citation>
    <scope>NUCLEOTIDE SEQUENCE [LARGE SCALE GENOMIC DNA]</scope>
    <source>
        <strain evidence="9 10">JCM 11201</strain>
    </source>
</reference>
<feature type="transmembrane region" description="Helical" evidence="7">
    <location>
        <begin position="34"/>
        <end position="52"/>
    </location>
</feature>
<comment type="subcellular location">
    <subcellularLocation>
        <location evidence="1">Cell membrane</location>
        <topology evidence="1">Multi-pass membrane protein</topology>
    </subcellularLocation>
</comment>
<keyword evidence="4 7" id="KW-0812">Transmembrane</keyword>
<feature type="transmembrane region" description="Helical" evidence="7">
    <location>
        <begin position="156"/>
        <end position="176"/>
    </location>
</feature>
<dbReference type="InterPro" id="IPR000620">
    <property type="entry name" value="EamA_dom"/>
</dbReference>
<evidence type="ECO:0000256" key="4">
    <source>
        <dbReference type="ARBA" id="ARBA00022692"/>
    </source>
</evidence>
<dbReference type="SUPFAM" id="SSF103481">
    <property type="entry name" value="Multidrug resistance efflux transporter EmrE"/>
    <property type="match status" value="2"/>
</dbReference>
<dbReference type="InterPro" id="IPR037185">
    <property type="entry name" value="EmrE-like"/>
</dbReference>
<feature type="transmembrane region" description="Helical" evidence="7">
    <location>
        <begin position="9"/>
        <end position="28"/>
    </location>
</feature>
<keyword evidence="5 7" id="KW-1133">Transmembrane helix</keyword>
<evidence type="ECO:0000259" key="8">
    <source>
        <dbReference type="Pfam" id="PF00892"/>
    </source>
</evidence>
<evidence type="ECO:0000256" key="6">
    <source>
        <dbReference type="ARBA" id="ARBA00023136"/>
    </source>
</evidence>
<dbReference type="Gene3D" id="1.10.3730.20">
    <property type="match status" value="1"/>
</dbReference>
<evidence type="ECO:0000256" key="1">
    <source>
        <dbReference type="ARBA" id="ARBA00004651"/>
    </source>
</evidence>
<evidence type="ECO:0000313" key="10">
    <source>
        <dbReference type="Proteomes" id="UP001589609"/>
    </source>
</evidence>
<feature type="transmembrane region" description="Helical" evidence="7">
    <location>
        <begin position="126"/>
        <end position="144"/>
    </location>
</feature>
<comment type="caution">
    <text evidence="9">The sequence shown here is derived from an EMBL/GenBank/DDBJ whole genome shotgun (WGS) entry which is preliminary data.</text>
</comment>
<feature type="transmembrane region" description="Helical" evidence="7">
    <location>
        <begin position="277"/>
        <end position="297"/>
    </location>
</feature>
<feature type="transmembrane region" description="Helical" evidence="7">
    <location>
        <begin position="73"/>
        <end position="93"/>
    </location>
</feature>
<accession>A0ABV5WKS5</accession>
<dbReference type="Pfam" id="PF00892">
    <property type="entry name" value="EamA"/>
    <property type="match status" value="2"/>
</dbReference>
<comment type="similarity">
    <text evidence="2">Belongs to the EamA transporter family.</text>
</comment>
<keyword evidence="6 7" id="KW-0472">Membrane</keyword>
<dbReference type="RefSeq" id="WP_379951447.1">
    <property type="nucleotide sequence ID" value="NZ_JBHMAF010000189.1"/>
</dbReference>
<dbReference type="PANTHER" id="PTHR32322">
    <property type="entry name" value="INNER MEMBRANE TRANSPORTER"/>
    <property type="match status" value="1"/>
</dbReference>
<feature type="transmembrane region" description="Helical" evidence="7">
    <location>
        <begin position="253"/>
        <end position="271"/>
    </location>
</feature>
<feature type="domain" description="EamA" evidence="8">
    <location>
        <begin position="10"/>
        <end position="143"/>
    </location>
</feature>